<evidence type="ECO:0000259" key="9">
    <source>
        <dbReference type="Pfam" id="PF25019"/>
    </source>
</evidence>
<evidence type="ECO:0000256" key="2">
    <source>
        <dbReference type="ARBA" id="ARBA00022614"/>
    </source>
</evidence>
<protein>
    <submittedName>
        <fullName evidence="10">Disease resistance protein RGA1</fullName>
    </submittedName>
</protein>
<evidence type="ECO:0000256" key="1">
    <source>
        <dbReference type="ARBA" id="ARBA00008894"/>
    </source>
</evidence>
<reference evidence="10" key="1">
    <citation type="submission" date="2020-06" db="EMBL/GenBank/DDBJ databases">
        <authorList>
            <person name="Li T."/>
            <person name="Hu X."/>
            <person name="Zhang T."/>
            <person name="Song X."/>
            <person name="Zhang H."/>
            <person name="Dai N."/>
            <person name="Sheng W."/>
            <person name="Hou X."/>
            <person name="Wei L."/>
        </authorList>
    </citation>
    <scope>NUCLEOTIDE SEQUENCE</scope>
    <source>
        <strain evidence="10">G02</strain>
        <tissue evidence="10">Leaf</tissue>
    </source>
</reference>
<evidence type="ECO:0000259" key="7">
    <source>
        <dbReference type="Pfam" id="PF18052"/>
    </source>
</evidence>
<dbReference type="Gene3D" id="1.10.8.430">
    <property type="entry name" value="Helical domain of apoptotic protease-activating factors"/>
    <property type="match status" value="1"/>
</dbReference>
<evidence type="ECO:0000256" key="5">
    <source>
        <dbReference type="ARBA" id="ARBA00022821"/>
    </source>
</evidence>
<gene>
    <name evidence="10" type="ORF">Sradi_4499700</name>
</gene>
<dbReference type="PANTHER" id="PTHR23155">
    <property type="entry name" value="DISEASE RESISTANCE PROTEIN RP"/>
    <property type="match status" value="1"/>
</dbReference>
<name>A0AAW2N8C4_SESRA</name>
<dbReference type="GO" id="GO:0005524">
    <property type="term" value="F:ATP binding"/>
    <property type="evidence" value="ECO:0007669"/>
    <property type="project" value="UniProtKB-KW"/>
</dbReference>
<accession>A0AAW2N8C4</accession>
<dbReference type="Gene3D" id="1.10.10.10">
    <property type="entry name" value="Winged helix-like DNA-binding domain superfamily/Winged helix DNA-binding domain"/>
    <property type="match status" value="1"/>
</dbReference>
<dbReference type="InterPro" id="IPR044974">
    <property type="entry name" value="Disease_R_plants"/>
</dbReference>
<dbReference type="Pfam" id="PF18052">
    <property type="entry name" value="Rx_N"/>
    <property type="match status" value="1"/>
</dbReference>
<feature type="domain" description="R13L1/DRL21-like LRR repeat region" evidence="9">
    <location>
        <begin position="539"/>
        <end position="671"/>
    </location>
</feature>
<dbReference type="FunFam" id="1.10.10.10:FF:000322">
    <property type="entry name" value="Probable disease resistance protein At1g63360"/>
    <property type="match status" value="1"/>
</dbReference>
<keyword evidence="6" id="KW-0067">ATP-binding</keyword>
<dbReference type="InterPro" id="IPR056789">
    <property type="entry name" value="LRR_R13L1-DRL21"/>
</dbReference>
<evidence type="ECO:0000256" key="3">
    <source>
        <dbReference type="ARBA" id="ARBA00022737"/>
    </source>
</evidence>
<evidence type="ECO:0000259" key="8">
    <source>
        <dbReference type="Pfam" id="PF23559"/>
    </source>
</evidence>
<dbReference type="Pfam" id="PF25019">
    <property type="entry name" value="LRR_R13L1-DRL21"/>
    <property type="match status" value="1"/>
</dbReference>
<dbReference type="InterPro" id="IPR042197">
    <property type="entry name" value="Apaf_helical"/>
</dbReference>
<dbReference type="InterPro" id="IPR032675">
    <property type="entry name" value="LRR_dom_sf"/>
</dbReference>
<keyword evidence="2" id="KW-0433">Leucine-rich repeat</keyword>
<dbReference type="Gene3D" id="1.20.5.4130">
    <property type="match status" value="1"/>
</dbReference>
<organism evidence="10">
    <name type="scientific">Sesamum radiatum</name>
    <name type="common">Black benniseed</name>
    <dbReference type="NCBI Taxonomy" id="300843"/>
    <lineage>
        <taxon>Eukaryota</taxon>
        <taxon>Viridiplantae</taxon>
        <taxon>Streptophyta</taxon>
        <taxon>Embryophyta</taxon>
        <taxon>Tracheophyta</taxon>
        <taxon>Spermatophyta</taxon>
        <taxon>Magnoliopsida</taxon>
        <taxon>eudicotyledons</taxon>
        <taxon>Gunneridae</taxon>
        <taxon>Pentapetalae</taxon>
        <taxon>asterids</taxon>
        <taxon>lamiids</taxon>
        <taxon>Lamiales</taxon>
        <taxon>Pedaliaceae</taxon>
        <taxon>Sesamum</taxon>
    </lineage>
</organism>
<keyword evidence="3" id="KW-0677">Repeat</keyword>
<comment type="similarity">
    <text evidence="1">Belongs to the disease resistance NB-LRR family.</text>
</comment>
<evidence type="ECO:0000256" key="4">
    <source>
        <dbReference type="ARBA" id="ARBA00022741"/>
    </source>
</evidence>
<dbReference type="InterPro" id="IPR036388">
    <property type="entry name" value="WH-like_DNA-bd_sf"/>
</dbReference>
<dbReference type="Pfam" id="PF23559">
    <property type="entry name" value="WHD_DRP"/>
    <property type="match status" value="1"/>
</dbReference>
<dbReference type="GO" id="GO:0043531">
    <property type="term" value="F:ADP binding"/>
    <property type="evidence" value="ECO:0007669"/>
    <property type="project" value="InterPro"/>
</dbReference>
<keyword evidence="4" id="KW-0547">Nucleotide-binding</keyword>
<proteinExistence type="inferred from homology"/>
<reference evidence="10" key="2">
    <citation type="journal article" date="2024" name="Plant">
        <title>Genomic evolution and insights into agronomic trait innovations of Sesamum species.</title>
        <authorList>
            <person name="Miao H."/>
            <person name="Wang L."/>
            <person name="Qu L."/>
            <person name="Liu H."/>
            <person name="Sun Y."/>
            <person name="Le M."/>
            <person name="Wang Q."/>
            <person name="Wei S."/>
            <person name="Zheng Y."/>
            <person name="Lin W."/>
            <person name="Duan Y."/>
            <person name="Cao H."/>
            <person name="Xiong S."/>
            <person name="Wang X."/>
            <person name="Wei L."/>
            <person name="Li C."/>
            <person name="Ma Q."/>
            <person name="Ju M."/>
            <person name="Zhao R."/>
            <person name="Li G."/>
            <person name="Mu C."/>
            <person name="Tian Q."/>
            <person name="Mei H."/>
            <person name="Zhang T."/>
            <person name="Gao T."/>
            <person name="Zhang H."/>
        </authorList>
    </citation>
    <scope>NUCLEOTIDE SEQUENCE</scope>
    <source>
        <strain evidence="10">G02</strain>
    </source>
</reference>
<dbReference type="SUPFAM" id="SSF52058">
    <property type="entry name" value="L domain-like"/>
    <property type="match status" value="1"/>
</dbReference>
<dbReference type="Gene3D" id="3.80.10.10">
    <property type="entry name" value="Ribonuclease Inhibitor"/>
    <property type="match status" value="2"/>
</dbReference>
<feature type="domain" description="Disease resistance protein winged helix" evidence="8">
    <location>
        <begin position="313"/>
        <end position="382"/>
    </location>
</feature>
<evidence type="ECO:0000313" key="10">
    <source>
        <dbReference type="EMBL" id="KAL0339829.1"/>
    </source>
</evidence>
<dbReference type="InterPro" id="IPR041118">
    <property type="entry name" value="Rx_N"/>
</dbReference>
<dbReference type="PANTHER" id="PTHR23155:SF1226">
    <property type="entry name" value="OS05G0492600 PROTEIN"/>
    <property type="match status" value="1"/>
</dbReference>
<comment type="caution">
    <text evidence="10">The sequence shown here is derived from an EMBL/GenBank/DDBJ whole genome shotgun (WGS) entry which is preliminary data.</text>
</comment>
<dbReference type="EMBL" id="JACGWJ010000020">
    <property type="protein sequence ID" value="KAL0339829.1"/>
    <property type="molecule type" value="Genomic_DNA"/>
</dbReference>
<keyword evidence="5" id="KW-0611">Plant defense</keyword>
<dbReference type="SUPFAM" id="SSF52540">
    <property type="entry name" value="P-loop containing nucleoside triphosphate hydrolases"/>
    <property type="match status" value="1"/>
</dbReference>
<dbReference type="InterPro" id="IPR027417">
    <property type="entry name" value="P-loop_NTPase"/>
</dbReference>
<dbReference type="AlphaFoldDB" id="A0AAW2N8C4"/>
<feature type="domain" description="Disease resistance N-terminal" evidence="7">
    <location>
        <begin position="29"/>
        <end position="104"/>
    </location>
</feature>
<dbReference type="InterPro" id="IPR058922">
    <property type="entry name" value="WHD_DRP"/>
</dbReference>
<sequence>MGDSSFASGFKTGFGSAFLQFAFERLADFGSFAWKEIGLVLGVEDELRKFQRTFLKIQDLLDHVESSPLRFSGGSKAWQTWFEDLRKLAYDADALLDHVSLNLSTYCTKHSVSSHQENQVRPMILSSLQLDLPGEISKMQKKLDDLANEMKSLLKIEKVKMDICKHKTGKISYSGATYSSTSLLVVDDGAIVGRQQDKDNIVELLDEKYDDEVLSDDDCWRLMKQRAFFKRDDKEELELLGKEIAKKCNGLPLAAKTLGSVLHHQSTEDEWNSILRSDLWDLPQYENGVFPCLMLSYLHLPAHLQKCFAYCSIFPQNHEFEVEELVHLWMAEGFIQLQGQRRLEDIGSDYFDDLYSRSFFIQGKSSPNQTTYKMHDLIHDLARLVSTHTCFRVKHDMQHSDPLFGTAFHLSLHHDSAQRLELKAALKNERVLDLSNIGLNALPDSIDHLIYLRYLNLCGNQFQYLPRSMCKLLVLQTLKMRNCPELVALPSDLKKLSNLRHLIFDVGGKLSFMPPELGRLTNLQTLSAFVARKRKGHGIEELNKMDALRGSLSIKNIENVSNETEARNAKLETKSYLNKLVLQWEELSDGLDQQVRDQKMQLQAQVFTNLEPHKNLKELEIRNYSGIRCPDWLGDSTRKFTTIHLHGLGCCRTLPPFGQLPLLKSLHIGEMDALESVDHNFYGDGNAVKFPLLELLEVYQMPELVQWMASDGSISMPCLTTLRIDDCPNLTSLPPNLQALPDSNHPAQDFS</sequence>
<dbReference type="GO" id="GO:0098542">
    <property type="term" value="P:defense response to other organism"/>
    <property type="evidence" value="ECO:0007669"/>
    <property type="project" value="TreeGrafter"/>
</dbReference>
<evidence type="ECO:0000256" key="6">
    <source>
        <dbReference type="ARBA" id="ARBA00022840"/>
    </source>
</evidence>